<keyword evidence="2 5" id="KW-0238">DNA-binding</keyword>
<gene>
    <name evidence="5" type="ORF">K1X11_000540</name>
</gene>
<dbReference type="CDD" id="cd06267">
    <property type="entry name" value="PBP1_LacI_sugar_binding-like"/>
    <property type="match status" value="1"/>
</dbReference>
<dbReference type="SUPFAM" id="SSF47413">
    <property type="entry name" value="lambda repressor-like DNA-binding domains"/>
    <property type="match status" value="1"/>
</dbReference>
<dbReference type="Gene3D" id="1.10.260.40">
    <property type="entry name" value="lambda repressor-like DNA-binding domains"/>
    <property type="match status" value="1"/>
</dbReference>
<reference evidence="5 6" key="2">
    <citation type="submission" date="2023-12" db="EMBL/GenBank/DDBJ databases">
        <title>Description of an unclassified Opitutus bacterium of Verrucomicrobiota.</title>
        <authorList>
            <person name="Zhang D.-F."/>
        </authorList>
    </citation>
    <scope>NUCLEOTIDE SEQUENCE [LARGE SCALE GENOMIC DNA]</scope>
    <source>
        <strain evidence="5 6">WL0086</strain>
    </source>
</reference>
<dbReference type="PANTHER" id="PTHR30146">
    <property type="entry name" value="LACI-RELATED TRANSCRIPTIONAL REPRESSOR"/>
    <property type="match status" value="1"/>
</dbReference>
<keyword evidence="3" id="KW-0804">Transcription</keyword>
<organism evidence="5 6">
    <name type="scientific">Actomonas aquatica</name>
    <dbReference type="NCBI Taxonomy" id="2866162"/>
    <lineage>
        <taxon>Bacteria</taxon>
        <taxon>Pseudomonadati</taxon>
        <taxon>Verrucomicrobiota</taxon>
        <taxon>Opitutia</taxon>
        <taxon>Opitutales</taxon>
        <taxon>Opitutaceae</taxon>
        <taxon>Actomonas</taxon>
    </lineage>
</organism>
<evidence type="ECO:0000313" key="6">
    <source>
        <dbReference type="Proteomes" id="UP000738431"/>
    </source>
</evidence>
<dbReference type="EMBL" id="CP139781">
    <property type="protein sequence ID" value="WRQ87875.1"/>
    <property type="molecule type" value="Genomic_DNA"/>
</dbReference>
<keyword evidence="1" id="KW-0805">Transcription regulation</keyword>
<dbReference type="CDD" id="cd01392">
    <property type="entry name" value="HTH_LacI"/>
    <property type="match status" value="1"/>
</dbReference>
<evidence type="ECO:0000259" key="4">
    <source>
        <dbReference type="Pfam" id="PF13377"/>
    </source>
</evidence>
<evidence type="ECO:0000313" key="5">
    <source>
        <dbReference type="EMBL" id="WRQ87875.1"/>
    </source>
</evidence>
<sequence>MSVRKKARVSQQSIAKELGVSQALVSLTLNGQRDRIHPETYQRIWDYAMKAGYKPKGIRLEDTPDDIRTRQIGIILRAGVNLHTQGSYFNHVLHGLNDQLLDDGYTGALLGSEDSMTPARLAQLFGAGHAIKGVVLLGEVGDAFLEQLREHTTHIVAVSARHTGFCHSVLGNEPQALKSLVDHLRELGHQRVGWLGGNAGLSRHENRLNALRSALKLAGLTLDPRYVVKRAEGDRAEGNEAMLSLMPLRRRKDFPTAFVTYNLQMALGAAGVLEREGLHVPADVSLAAADYSATATKASPSITAAGCDPEDLGREAARLALSRGGDNSGAYHDLVLSSRLFVGESTGLPAR</sequence>
<proteinExistence type="predicted"/>
<feature type="domain" description="Transcriptional regulator LacI/GalR-like sensor" evidence="4">
    <location>
        <begin position="181"/>
        <end position="346"/>
    </location>
</feature>
<dbReference type="PANTHER" id="PTHR30146:SF109">
    <property type="entry name" value="HTH-TYPE TRANSCRIPTIONAL REGULATOR GALS"/>
    <property type="match status" value="1"/>
</dbReference>
<name>A0ABZ1C942_9BACT</name>
<dbReference type="SUPFAM" id="SSF53822">
    <property type="entry name" value="Periplasmic binding protein-like I"/>
    <property type="match status" value="1"/>
</dbReference>
<dbReference type="InterPro" id="IPR000843">
    <property type="entry name" value="HTH_LacI"/>
</dbReference>
<dbReference type="Gene3D" id="3.40.50.2300">
    <property type="match status" value="2"/>
</dbReference>
<evidence type="ECO:0000256" key="2">
    <source>
        <dbReference type="ARBA" id="ARBA00023125"/>
    </source>
</evidence>
<dbReference type="GO" id="GO:0003677">
    <property type="term" value="F:DNA binding"/>
    <property type="evidence" value="ECO:0007669"/>
    <property type="project" value="UniProtKB-KW"/>
</dbReference>
<protein>
    <submittedName>
        <fullName evidence="5">LacI family DNA-binding transcriptional regulator</fullName>
    </submittedName>
</protein>
<accession>A0ABZ1C942</accession>
<keyword evidence="6" id="KW-1185">Reference proteome</keyword>
<evidence type="ECO:0000256" key="1">
    <source>
        <dbReference type="ARBA" id="ARBA00023015"/>
    </source>
</evidence>
<reference evidence="5 6" key="1">
    <citation type="submission" date="2021-08" db="EMBL/GenBank/DDBJ databases">
        <authorList>
            <person name="Zhang D."/>
            <person name="Zhang A."/>
            <person name="Wang L."/>
        </authorList>
    </citation>
    <scope>NUCLEOTIDE SEQUENCE [LARGE SCALE GENOMIC DNA]</scope>
    <source>
        <strain evidence="5 6">WL0086</strain>
    </source>
</reference>
<dbReference type="RefSeq" id="WP_221029083.1">
    <property type="nucleotide sequence ID" value="NZ_CP139781.1"/>
</dbReference>
<dbReference type="InterPro" id="IPR046335">
    <property type="entry name" value="LacI/GalR-like_sensor"/>
</dbReference>
<dbReference type="InterPro" id="IPR010982">
    <property type="entry name" value="Lambda_DNA-bd_dom_sf"/>
</dbReference>
<evidence type="ECO:0000256" key="3">
    <source>
        <dbReference type="ARBA" id="ARBA00023163"/>
    </source>
</evidence>
<dbReference type="InterPro" id="IPR028082">
    <property type="entry name" value="Peripla_BP_I"/>
</dbReference>
<dbReference type="Pfam" id="PF13377">
    <property type="entry name" value="Peripla_BP_3"/>
    <property type="match status" value="1"/>
</dbReference>
<dbReference type="Proteomes" id="UP000738431">
    <property type="component" value="Chromosome"/>
</dbReference>